<reference evidence="2" key="2">
    <citation type="submission" date="2021-04" db="EMBL/GenBank/DDBJ databases">
        <authorList>
            <person name="Gilroy R."/>
        </authorList>
    </citation>
    <scope>NUCLEOTIDE SEQUENCE</scope>
    <source>
        <strain evidence="2">CHK185-5351</strain>
    </source>
</reference>
<organism evidence="2 3">
    <name type="scientific">Candidatus Fusicatenibacter intestinigallinarum</name>
    <dbReference type="NCBI Taxonomy" id="2838598"/>
    <lineage>
        <taxon>Bacteria</taxon>
        <taxon>Bacillati</taxon>
        <taxon>Bacillota</taxon>
        <taxon>Clostridia</taxon>
        <taxon>Lachnospirales</taxon>
        <taxon>Lachnospiraceae</taxon>
        <taxon>Fusicatenibacter</taxon>
    </lineage>
</organism>
<sequence length="89" mass="10200">MRRIHNMFEPDGYRGTGRPEFTGTQILTIVLSVISLLGAIYIIANFNALLARIAICVANLLTMGFPLLVLLVVIAVWVGRTRWRRRRWF</sequence>
<gene>
    <name evidence="2" type="ORF">H9705_02915</name>
</gene>
<feature type="transmembrane region" description="Helical" evidence="1">
    <location>
        <begin position="21"/>
        <end position="43"/>
    </location>
</feature>
<reference evidence="2" key="1">
    <citation type="journal article" date="2021" name="PeerJ">
        <title>Extensive microbial diversity within the chicken gut microbiome revealed by metagenomics and culture.</title>
        <authorList>
            <person name="Gilroy R."/>
            <person name="Ravi A."/>
            <person name="Getino M."/>
            <person name="Pursley I."/>
            <person name="Horton D.L."/>
            <person name="Alikhan N.F."/>
            <person name="Baker D."/>
            <person name="Gharbi K."/>
            <person name="Hall N."/>
            <person name="Watson M."/>
            <person name="Adriaenssens E.M."/>
            <person name="Foster-Nyarko E."/>
            <person name="Jarju S."/>
            <person name="Secka A."/>
            <person name="Antonio M."/>
            <person name="Oren A."/>
            <person name="Chaudhuri R.R."/>
            <person name="La Ragione R."/>
            <person name="Hildebrand F."/>
            <person name="Pallen M.J."/>
        </authorList>
    </citation>
    <scope>NUCLEOTIDE SEQUENCE</scope>
    <source>
        <strain evidence="2">CHK185-5351</strain>
    </source>
</reference>
<evidence type="ECO:0000313" key="3">
    <source>
        <dbReference type="Proteomes" id="UP000823849"/>
    </source>
</evidence>
<keyword evidence="1" id="KW-0812">Transmembrane</keyword>
<accession>A0A9D2N9W4</accession>
<dbReference type="EMBL" id="DWWU01000012">
    <property type="protein sequence ID" value="HJC14769.1"/>
    <property type="molecule type" value="Genomic_DNA"/>
</dbReference>
<comment type="caution">
    <text evidence="2">The sequence shown here is derived from an EMBL/GenBank/DDBJ whole genome shotgun (WGS) entry which is preliminary data.</text>
</comment>
<protein>
    <submittedName>
        <fullName evidence="2">Uncharacterized protein</fullName>
    </submittedName>
</protein>
<evidence type="ECO:0000313" key="2">
    <source>
        <dbReference type="EMBL" id="HJC14769.1"/>
    </source>
</evidence>
<keyword evidence="1" id="KW-0472">Membrane</keyword>
<keyword evidence="1" id="KW-1133">Transmembrane helix</keyword>
<dbReference type="AlphaFoldDB" id="A0A9D2N9W4"/>
<proteinExistence type="predicted"/>
<name>A0A9D2N9W4_9FIRM</name>
<dbReference type="Proteomes" id="UP000823849">
    <property type="component" value="Unassembled WGS sequence"/>
</dbReference>
<feature type="transmembrane region" description="Helical" evidence="1">
    <location>
        <begin position="49"/>
        <end position="78"/>
    </location>
</feature>
<evidence type="ECO:0000256" key="1">
    <source>
        <dbReference type="SAM" id="Phobius"/>
    </source>
</evidence>